<keyword evidence="1" id="KW-0812">Transmembrane</keyword>
<dbReference type="KEGG" id="psti:SOO65_15085"/>
<reference evidence="2 3" key="1">
    <citation type="submission" date="2023-11" db="EMBL/GenBank/DDBJ databases">
        <title>Peredibacter starrii A3.12.</title>
        <authorList>
            <person name="Mitchell R.J."/>
        </authorList>
    </citation>
    <scope>NUCLEOTIDE SEQUENCE [LARGE SCALE GENOMIC DNA]</scope>
    <source>
        <strain evidence="2 3">A3.12</strain>
    </source>
</reference>
<sequence>MAASVELTSLDNINYKSKIKVIFYVLIVFFLFVFSFMSYYPIGDKLKVFLKSNLKGTGCNPDFDQIRMEWIMPKIVVSGLKLPASCLGRTGDTLDFSHVTLNYQLINFAPFGLPFRLDTELYGQPLTVYFVQGFGQRMVRLKDQTIALNRIQPLLGGNFKLAGNVTVDLSVILSNNLVKSLSLLAESKDLQIPSQSIQGFTAPNLKINTLRIEANSENSPRLNVDKLILGDADSPLRANFKGRIDLQEGAIAFSPINLGGEVAFSETFKQQLPLIDMMFQSFTQKDGFYQIRLGGTLGAPKPSAP</sequence>
<evidence type="ECO:0000313" key="3">
    <source>
        <dbReference type="Proteomes" id="UP001324634"/>
    </source>
</evidence>
<protein>
    <recommendedName>
        <fullName evidence="4">Type II secretion system protein GspN</fullName>
    </recommendedName>
</protein>
<dbReference type="EMBL" id="CP139487">
    <property type="protein sequence ID" value="WPU64019.1"/>
    <property type="molecule type" value="Genomic_DNA"/>
</dbReference>
<evidence type="ECO:0008006" key="4">
    <source>
        <dbReference type="Google" id="ProtNLM"/>
    </source>
</evidence>
<name>A0AAX4HL74_9BACT</name>
<dbReference type="RefSeq" id="WP_321391922.1">
    <property type="nucleotide sequence ID" value="NZ_CP139487.1"/>
</dbReference>
<dbReference type="Proteomes" id="UP001324634">
    <property type="component" value="Chromosome"/>
</dbReference>
<keyword evidence="1" id="KW-0472">Membrane</keyword>
<keyword evidence="3" id="KW-1185">Reference proteome</keyword>
<evidence type="ECO:0000313" key="2">
    <source>
        <dbReference type="EMBL" id="WPU64019.1"/>
    </source>
</evidence>
<proteinExistence type="predicted"/>
<gene>
    <name evidence="2" type="ORF">SOO65_15085</name>
</gene>
<feature type="transmembrane region" description="Helical" evidence="1">
    <location>
        <begin position="21"/>
        <end position="42"/>
    </location>
</feature>
<evidence type="ECO:0000256" key="1">
    <source>
        <dbReference type="SAM" id="Phobius"/>
    </source>
</evidence>
<dbReference type="AlphaFoldDB" id="A0AAX4HL74"/>
<accession>A0AAX4HL74</accession>
<keyword evidence="1" id="KW-1133">Transmembrane helix</keyword>
<organism evidence="2 3">
    <name type="scientific">Peredibacter starrii</name>
    <dbReference type="NCBI Taxonomy" id="28202"/>
    <lineage>
        <taxon>Bacteria</taxon>
        <taxon>Pseudomonadati</taxon>
        <taxon>Bdellovibrionota</taxon>
        <taxon>Bacteriovoracia</taxon>
        <taxon>Bacteriovoracales</taxon>
        <taxon>Bacteriovoracaceae</taxon>
        <taxon>Peredibacter</taxon>
    </lineage>
</organism>